<organism evidence="3 4">
    <name type="scientific">Coccomyxa viridis</name>
    <dbReference type="NCBI Taxonomy" id="1274662"/>
    <lineage>
        <taxon>Eukaryota</taxon>
        <taxon>Viridiplantae</taxon>
        <taxon>Chlorophyta</taxon>
        <taxon>core chlorophytes</taxon>
        <taxon>Trebouxiophyceae</taxon>
        <taxon>Trebouxiophyceae incertae sedis</taxon>
        <taxon>Coccomyxaceae</taxon>
        <taxon>Coccomyxa</taxon>
    </lineage>
</organism>
<dbReference type="InterPro" id="IPR040750">
    <property type="entry name" value="eIF3m_C_helix"/>
</dbReference>
<accession>A0ABP1G308</accession>
<comment type="caution">
    <text evidence="3">The sequence shown here is derived from an EMBL/GenBank/DDBJ whole genome shotgun (WGS) entry which is preliminary data.</text>
</comment>
<gene>
    <name evidence="3" type="primary">g8554</name>
    <name evidence="3" type="ORF">VP750_LOCUS7348</name>
</gene>
<dbReference type="Pfam" id="PF18005">
    <property type="entry name" value="eIF3m_C_helix"/>
    <property type="match status" value="1"/>
</dbReference>
<dbReference type="SMART" id="SM00088">
    <property type="entry name" value="PINT"/>
    <property type="match status" value="1"/>
</dbReference>
<dbReference type="InterPro" id="IPR045237">
    <property type="entry name" value="COPS7/eIF3m"/>
</dbReference>
<protein>
    <submittedName>
        <fullName evidence="3">G8554 protein</fullName>
    </submittedName>
</protein>
<proteinExistence type="inferred from homology"/>
<evidence type="ECO:0000256" key="1">
    <source>
        <dbReference type="ARBA" id="ARBA00008482"/>
    </source>
</evidence>
<keyword evidence="4" id="KW-1185">Reference proteome</keyword>
<reference evidence="3 4" key="1">
    <citation type="submission" date="2024-06" db="EMBL/GenBank/DDBJ databases">
        <authorList>
            <person name="Kraege A."/>
            <person name="Thomma B."/>
        </authorList>
    </citation>
    <scope>NUCLEOTIDE SEQUENCE [LARGE SCALE GENOMIC DNA]</scope>
</reference>
<sequence length="426" mass="47219">MSLHFVETSEEESCLVIARFIGDVVDGEKNRTALANTPGSLFFKECEEAFAKGDFLTILNRFVEQADVLFTKISDKGDLDCCLDILVHVAQRLRDSDDVSSEELASAAKRVSDALTKETDKHAERRLSALTDLFNAFHGEAKIQLQVLLVIIAYAKSSSMAGLLAAALKTHLDTWSKDWQLSIPEKRTLYLAAADVLRLSKKKKAGPVDGYRLVLKALATYQGAKAAELKSVRTKAAGAVVDFIRFPDQYQFDLLEADAVVQLRDDPEFSTLYQLLSILLRSNNIKEFDGFMEKHPEVLDTVKVPVEDIRAKARILVLLSIASQENELSFAAIKEALALENGEVEAWVIRASGCKLLEARIDQLRGRVAVTRIPQRTFTADQWRQLTAQLGAWKENVWTMKDVISSQTDTGLSRGLPAPKAVHAGV</sequence>
<evidence type="ECO:0000313" key="4">
    <source>
        <dbReference type="Proteomes" id="UP001497392"/>
    </source>
</evidence>
<dbReference type="InterPro" id="IPR000717">
    <property type="entry name" value="PCI_dom"/>
</dbReference>
<name>A0ABP1G308_9CHLO</name>
<comment type="similarity">
    <text evidence="1">Belongs to the CSN7/EIF3M family. CSN7 subfamily.</text>
</comment>
<evidence type="ECO:0000259" key="2">
    <source>
        <dbReference type="PROSITE" id="PS50250"/>
    </source>
</evidence>
<dbReference type="Pfam" id="PF01399">
    <property type="entry name" value="PCI"/>
    <property type="match status" value="1"/>
</dbReference>
<dbReference type="PROSITE" id="PS50250">
    <property type="entry name" value="PCI"/>
    <property type="match status" value="1"/>
</dbReference>
<dbReference type="PANTHER" id="PTHR15350:SF2">
    <property type="entry name" value="EUKARYOTIC TRANSLATION INITIATION FACTOR 3 SUBUNIT M"/>
    <property type="match status" value="1"/>
</dbReference>
<feature type="domain" description="PCI" evidence="2">
    <location>
        <begin position="213"/>
        <end position="375"/>
    </location>
</feature>
<dbReference type="Proteomes" id="UP001497392">
    <property type="component" value="Unassembled WGS sequence"/>
</dbReference>
<dbReference type="PANTHER" id="PTHR15350">
    <property type="entry name" value="COP9 SIGNALOSOME COMPLEX SUBUNIT 7/DENDRITIC CELL PROTEIN GA17"/>
    <property type="match status" value="1"/>
</dbReference>
<evidence type="ECO:0000313" key="3">
    <source>
        <dbReference type="EMBL" id="CAL5225689.1"/>
    </source>
</evidence>
<dbReference type="EMBL" id="CAXHTA020000012">
    <property type="protein sequence ID" value="CAL5225689.1"/>
    <property type="molecule type" value="Genomic_DNA"/>
</dbReference>